<name>A0A923L3E5_9BACI</name>
<evidence type="ECO:0000313" key="7">
    <source>
        <dbReference type="Proteomes" id="UP000637359"/>
    </source>
</evidence>
<evidence type="ECO:0000259" key="5">
    <source>
        <dbReference type="PROSITE" id="PS50045"/>
    </source>
</evidence>
<dbReference type="GO" id="GO:0006355">
    <property type="term" value="P:regulation of DNA-templated transcription"/>
    <property type="evidence" value="ECO:0007669"/>
    <property type="project" value="InterPro"/>
</dbReference>
<dbReference type="RefSeq" id="WP_186868444.1">
    <property type="nucleotide sequence ID" value="NZ_JACOOL010000001.1"/>
</dbReference>
<dbReference type="AlphaFoldDB" id="A0A923L3E5"/>
<dbReference type="InterPro" id="IPR002197">
    <property type="entry name" value="HTH_Fis"/>
</dbReference>
<dbReference type="InterPro" id="IPR009057">
    <property type="entry name" value="Homeodomain-like_sf"/>
</dbReference>
<dbReference type="PANTHER" id="PTHR32071:SF122">
    <property type="entry name" value="SIGMA FACTOR"/>
    <property type="match status" value="1"/>
</dbReference>
<dbReference type="Pfam" id="PF02954">
    <property type="entry name" value="HTH_8"/>
    <property type="match status" value="1"/>
</dbReference>
<evidence type="ECO:0000256" key="4">
    <source>
        <dbReference type="ARBA" id="ARBA00023163"/>
    </source>
</evidence>
<dbReference type="Pfam" id="PF06506">
    <property type="entry name" value="PrpR_N"/>
    <property type="match status" value="1"/>
</dbReference>
<dbReference type="InterPro" id="IPR002078">
    <property type="entry name" value="Sigma_54_int"/>
</dbReference>
<evidence type="ECO:0000313" key="6">
    <source>
        <dbReference type="EMBL" id="MBC5635762.1"/>
    </source>
</evidence>
<dbReference type="Gene3D" id="3.40.50.300">
    <property type="entry name" value="P-loop containing nucleotide triphosphate hydrolases"/>
    <property type="match status" value="1"/>
</dbReference>
<dbReference type="Pfam" id="PF00158">
    <property type="entry name" value="Sigma54_activat"/>
    <property type="match status" value="1"/>
</dbReference>
<proteinExistence type="predicted"/>
<dbReference type="PRINTS" id="PR01590">
    <property type="entry name" value="HTHFIS"/>
</dbReference>
<keyword evidence="7" id="KW-1185">Reference proteome</keyword>
<keyword evidence="3" id="KW-0805">Transcription regulation</keyword>
<dbReference type="SUPFAM" id="SSF52540">
    <property type="entry name" value="P-loop containing nucleoside triphosphate hydrolases"/>
    <property type="match status" value="1"/>
</dbReference>
<organism evidence="6 7">
    <name type="scientific">Ornithinibacillus hominis</name>
    <dbReference type="NCBI Taxonomy" id="2763055"/>
    <lineage>
        <taxon>Bacteria</taxon>
        <taxon>Bacillati</taxon>
        <taxon>Bacillota</taxon>
        <taxon>Bacilli</taxon>
        <taxon>Bacillales</taxon>
        <taxon>Bacillaceae</taxon>
        <taxon>Ornithinibacillus</taxon>
    </lineage>
</organism>
<evidence type="ECO:0000256" key="2">
    <source>
        <dbReference type="ARBA" id="ARBA00022840"/>
    </source>
</evidence>
<dbReference type="GO" id="GO:0043565">
    <property type="term" value="F:sequence-specific DNA binding"/>
    <property type="evidence" value="ECO:0007669"/>
    <property type="project" value="InterPro"/>
</dbReference>
<dbReference type="Gene3D" id="1.10.8.60">
    <property type="match status" value="1"/>
</dbReference>
<comment type="caution">
    <text evidence="6">The sequence shown here is derived from an EMBL/GenBank/DDBJ whole genome shotgun (WGS) entry which is preliminary data.</text>
</comment>
<dbReference type="SUPFAM" id="SSF46689">
    <property type="entry name" value="Homeodomain-like"/>
    <property type="match status" value="1"/>
</dbReference>
<dbReference type="CDD" id="cd00009">
    <property type="entry name" value="AAA"/>
    <property type="match status" value="1"/>
</dbReference>
<dbReference type="Gene3D" id="3.40.50.2300">
    <property type="match status" value="1"/>
</dbReference>
<dbReference type="Gene3D" id="1.10.10.60">
    <property type="entry name" value="Homeodomain-like"/>
    <property type="match status" value="1"/>
</dbReference>
<gene>
    <name evidence="6" type="ORF">H8S33_02870</name>
</gene>
<keyword evidence="1" id="KW-0547">Nucleotide-binding</keyword>
<sequence>MKKIKVLAIAPYQGLKDLIDKVAGEMNELEVHTFVGDMLNGVKLVQSKADLDYDFILSRAGTAELIQKITDLPVIDMKLSIIDMMRAIKLAQNYSGRFGIVGFKSITDTANIIGQLNNDDLEIQTLHSIAEIEKAIAHLKANGVSLIVGDVITVRHAKKMGLHSILVTSGRETVMNAFSDIISVNHYLSATKEKTIITENIIRHSNESVLVFNEGKEVIYSSMKENDEISSILVKECASACSNIEDEDDLVIVKSIQQDSYHITRKKLSIVGKTYPTYYLKKLHSPLKPMDKSILYKNSTDSPQVDLDTFTTSNKLFTNVIENARSLAETDTPILLYGEKGTGKDTLAHAIFQRSRYRNKPMVIIDVMYMNDKKWELLFESDNSPFLEEDMTIYIRNLHLLNDEYQLLLESYFSNSFVHKRNRLVFTCDSNYSKAMEQGPFMLYLRNELAVFPLTLPSLNERKEDIPSIVSLFLSEMAPKYSNQILGLKPEALNRLQNFHWTYNLDQLKRAVEELFVLTNDFYVDEDTVKIVLNSITITTPESTNPLIHTNKTLDQLNKEIIEQVLIEENYNQTKAANRLGISRSTLWRKIK</sequence>
<dbReference type="InterPro" id="IPR010524">
    <property type="entry name" value="Sig_transdc_resp-reg_PrpR_N"/>
</dbReference>
<dbReference type="GO" id="GO:0000156">
    <property type="term" value="F:phosphorelay response regulator activity"/>
    <property type="evidence" value="ECO:0007669"/>
    <property type="project" value="InterPro"/>
</dbReference>
<dbReference type="InterPro" id="IPR058031">
    <property type="entry name" value="AAA_lid_NorR"/>
</dbReference>
<dbReference type="Gene3D" id="3.40.50.10660">
    <property type="entry name" value="PrpR receptor domain-like"/>
    <property type="match status" value="1"/>
</dbReference>
<dbReference type="Proteomes" id="UP000637359">
    <property type="component" value="Unassembled WGS sequence"/>
</dbReference>
<evidence type="ECO:0000256" key="3">
    <source>
        <dbReference type="ARBA" id="ARBA00023015"/>
    </source>
</evidence>
<dbReference type="PROSITE" id="PS50045">
    <property type="entry name" value="SIGMA54_INTERACT_4"/>
    <property type="match status" value="1"/>
</dbReference>
<keyword evidence="4" id="KW-0804">Transcription</keyword>
<dbReference type="InterPro" id="IPR027417">
    <property type="entry name" value="P-loop_NTPase"/>
</dbReference>
<dbReference type="Pfam" id="PF25601">
    <property type="entry name" value="AAA_lid_14"/>
    <property type="match status" value="1"/>
</dbReference>
<feature type="domain" description="Sigma-54 factor interaction" evidence="5">
    <location>
        <begin position="310"/>
        <end position="517"/>
    </location>
</feature>
<dbReference type="SUPFAM" id="SSF159800">
    <property type="entry name" value="PrpR receptor domain-like"/>
    <property type="match status" value="1"/>
</dbReference>
<dbReference type="PANTHER" id="PTHR32071">
    <property type="entry name" value="TRANSCRIPTIONAL REGULATORY PROTEIN"/>
    <property type="match status" value="1"/>
</dbReference>
<accession>A0A923L3E5</accession>
<dbReference type="EMBL" id="JACOOL010000001">
    <property type="protein sequence ID" value="MBC5635762.1"/>
    <property type="molecule type" value="Genomic_DNA"/>
</dbReference>
<dbReference type="GO" id="GO:0005524">
    <property type="term" value="F:ATP binding"/>
    <property type="evidence" value="ECO:0007669"/>
    <property type="project" value="UniProtKB-KW"/>
</dbReference>
<reference evidence="6" key="1">
    <citation type="submission" date="2020-08" db="EMBL/GenBank/DDBJ databases">
        <title>Genome public.</title>
        <authorList>
            <person name="Liu C."/>
            <person name="Sun Q."/>
        </authorList>
    </citation>
    <scope>NUCLEOTIDE SEQUENCE</scope>
    <source>
        <strain evidence="6">BX22</strain>
    </source>
</reference>
<evidence type="ECO:0000256" key="1">
    <source>
        <dbReference type="ARBA" id="ARBA00022741"/>
    </source>
</evidence>
<keyword evidence="2" id="KW-0067">ATP-binding</keyword>
<protein>
    <submittedName>
        <fullName evidence="6">PrpR N-terminal domain-containing protein</fullName>
    </submittedName>
</protein>